<dbReference type="Gene3D" id="3.40.50.620">
    <property type="entry name" value="HUPs"/>
    <property type="match status" value="1"/>
</dbReference>
<gene>
    <name evidence="8" type="ordered locus">BRE_525</name>
</gene>
<evidence type="ECO:0000256" key="4">
    <source>
        <dbReference type="ARBA" id="ARBA00023027"/>
    </source>
</evidence>
<dbReference type="CDD" id="cd00553">
    <property type="entry name" value="NAD_synthase"/>
    <property type="match status" value="1"/>
</dbReference>
<comment type="pathway">
    <text evidence="5">Cofactor biosynthesis; NAD(+) biosynthesis; NAD(+) from deamido-NAD(+) (L-Gln route): step 1/1.</text>
</comment>
<dbReference type="GO" id="GO:0003952">
    <property type="term" value="F:NAD+ synthase (glutamine-hydrolyzing) activity"/>
    <property type="evidence" value="ECO:0007669"/>
    <property type="project" value="UniProtKB-UniRule"/>
</dbReference>
<dbReference type="SUPFAM" id="SSF52402">
    <property type="entry name" value="Adenine nucleotide alpha hydrolases-like"/>
    <property type="match status" value="1"/>
</dbReference>
<dbReference type="InterPro" id="IPR014729">
    <property type="entry name" value="Rossmann-like_a/b/a_fold"/>
</dbReference>
<dbReference type="InterPro" id="IPR003694">
    <property type="entry name" value="NAD_synthase"/>
</dbReference>
<dbReference type="InterPro" id="IPR014445">
    <property type="entry name" value="Gln-dep_NAD_synthase"/>
</dbReference>
<evidence type="ECO:0000256" key="2">
    <source>
        <dbReference type="ARBA" id="ARBA00022741"/>
    </source>
</evidence>
<feature type="domain" description="NAD/GMP synthase" evidence="7">
    <location>
        <begin position="249"/>
        <end position="492"/>
    </location>
</feature>
<dbReference type="PANTHER" id="PTHR23090:SF9">
    <property type="entry name" value="GLUTAMINE-DEPENDENT NAD(+) SYNTHETASE"/>
    <property type="match status" value="1"/>
</dbReference>
<dbReference type="FunFam" id="3.40.50.620:FF:000106">
    <property type="entry name" value="Glutamine-dependent NAD(+) synthetase"/>
    <property type="match status" value="1"/>
</dbReference>
<evidence type="ECO:0000256" key="6">
    <source>
        <dbReference type="RuleBase" id="RU003811"/>
    </source>
</evidence>
<dbReference type="PANTHER" id="PTHR23090">
    <property type="entry name" value="NH 3 /GLUTAMINE-DEPENDENT NAD + SYNTHETASE"/>
    <property type="match status" value="1"/>
</dbReference>
<keyword evidence="2 5" id="KW-0547">Nucleotide-binding</keyword>
<evidence type="ECO:0000313" key="9">
    <source>
        <dbReference type="Proteomes" id="UP000000612"/>
    </source>
</evidence>
<evidence type="ECO:0000256" key="1">
    <source>
        <dbReference type="ARBA" id="ARBA00022598"/>
    </source>
</evidence>
<dbReference type="InterPro" id="IPR022310">
    <property type="entry name" value="NAD/GMP_synthase"/>
</dbReference>
<dbReference type="HOGENOM" id="CLU_022313_2_0_12"/>
<evidence type="ECO:0000256" key="5">
    <source>
        <dbReference type="PIRNR" id="PIRNR006630"/>
    </source>
</evidence>
<evidence type="ECO:0000259" key="7">
    <source>
        <dbReference type="Pfam" id="PF02540"/>
    </source>
</evidence>
<reference evidence="8 9" key="1">
    <citation type="journal article" date="2008" name="PLoS Genet.">
        <title>The genome of Borrelia recurrentis, the agent of deadly louse-borne relapsing fever, is a degraded subset of tick-borne Borrelia duttonii.</title>
        <authorList>
            <person name="Lescot M."/>
            <person name="Audic S."/>
            <person name="Robert C."/>
            <person name="Nguyen T.T."/>
            <person name="Blanc G."/>
            <person name="Cutler S.J."/>
            <person name="Wincker P."/>
            <person name="Couloux A."/>
            <person name="Claverie J.-M."/>
            <person name="Raoult D."/>
            <person name="Drancourt M."/>
        </authorList>
    </citation>
    <scope>NUCLEOTIDE SEQUENCE [LARGE SCALE GENOMIC DNA]</scope>
    <source>
        <strain evidence="8 9">A1</strain>
    </source>
</reference>
<dbReference type="GO" id="GO:0004359">
    <property type="term" value="F:glutaminase activity"/>
    <property type="evidence" value="ECO:0007669"/>
    <property type="project" value="InterPro"/>
</dbReference>
<comment type="catalytic activity">
    <reaction evidence="5">
        <text>deamido-NAD(+) + L-glutamine + ATP + H2O = L-glutamate + AMP + diphosphate + NAD(+) + H(+)</text>
        <dbReference type="Rhea" id="RHEA:24384"/>
        <dbReference type="ChEBI" id="CHEBI:15377"/>
        <dbReference type="ChEBI" id="CHEBI:15378"/>
        <dbReference type="ChEBI" id="CHEBI:29985"/>
        <dbReference type="ChEBI" id="CHEBI:30616"/>
        <dbReference type="ChEBI" id="CHEBI:33019"/>
        <dbReference type="ChEBI" id="CHEBI:57540"/>
        <dbReference type="ChEBI" id="CHEBI:58359"/>
        <dbReference type="ChEBI" id="CHEBI:58437"/>
        <dbReference type="ChEBI" id="CHEBI:456215"/>
        <dbReference type="EC" id="6.3.5.1"/>
    </reaction>
</comment>
<dbReference type="EMBL" id="CP000993">
    <property type="protein sequence ID" value="ACH94757.1"/>
    <property type="molecule type" value="Genomic_DNA"/>
</dbReference>
<proteinExistence type="inferred from homology"/>
<comment type="similarity">
    <text evidence="5">In the C-terminal section; belongs to the NAD synthetase family.</text>
</comment>
<dbReference type="KEGG" id="bre:BRE_525"/>
<dbReference type="UniPathway" id="UPA00253">
    <property type="reaction ID" value="UER00334"/>
</dbReference>
<dbReference type="SUPFAM" id="SSF56317">
    <property type="entry name" value="Carbon-nitrogen hydrolase"/>
    <property type="match status" value="1"/>
</dbReference>
<dbReference type="GO" id="GO:0005524">
    <property type="term" value="F:ATP binding"/>
    <property type="evidence" value="ECO:0007669"/>
    <property type="project" value="UniProtKB-UniRule"/>
</dbReference>
<dbReference type="GO" id="GO:0005737">
    <property type="term" value="C:cytoplasm"/>
    <property type="evidence" value="ECO:0007669"/>
    <property type="project" value="InterPro"/>
</dbReference>
<protein>
    <recommendedName>
        <fullName evidence="5">Glutamine-dependent NAD(+) synthetase</fullName>
        <ecNumber evidence="5">6.3.5.1</ecNumber>
    </recommendedName>
    <alternativeName>
        <fullName evidence="5">NAD(+) synthase [glutamine-hydrolyzing]</fullName>
    </alternativeName>
</protein>
<keyword evidence="1 5" id="KW-0436">Ligase</keyword>
<dbReference type="GO" id="GO:0009435">
    <property type="term" value="P:NAD+ biosynthetic process"/>
    <property type="evidence" value="ECO:0007669"/>
    <property type="project" value="UniProtKB-UniRule"/>
</dbReference>
<comment type="similarity">
    <text evidence="6">Belongs to the NAD synthetase family.</text>
</comment>
<dbReference type="NCBIfam" id="TIGR00552">
    <property type="entry name" value="nadE"/>
    <property type="match status" value="1"/>
</dbReference>
<evidence type="ECO:0000256" key="3">
    <source>
        <dbReference type="ARBA" id="ARBA00022840"/>
    </source>
</evidence>
<accession>B5RPM3</accession>
<name>B5RPM3_BORRA</name>
<dbReference type="AlphaFoldDB" id="B5RPM3"/>
<dbReference type="Pfam" id="PF02540">
    <property type="entry name" value="NAD_synthase"/>
    <property type="match status" value="1"/>
</dbReference>
<dbReference type="InterPro" id="IPR036526">
    <property type="entry name" value="C-N_Hydrolase_sf"/>
</dbReference>
<sequence length="522" mass="59767">MLIIYFVKICVAQIKCRIFRFNEILNEFKVNCEYAIQNKVDILVFPFIFIEGIEYENLFYRPEYVKKILYCIDFIKGQVDAGLCVVFGHYNFYDGKLFDCISVVSDHQYILTTREVNVPVLFSYKGQSIAVLNLDDELLFHKSQYKFHDSFSKIDYLVIPSKSYFTCEKNNLRLEFFKDVAIKNNLEIAYANLYGIYDSIVFDGLSFFINKYGKIKQAKEFEYDILFNEEFYDLEFDCESKIFDKLLGALVISLREYVALAGFEKVHLGVSGGIDSALVAYIACTALGANRVIGIFMPSRFSSKGSVLDAERLANELGFELIHMPIESMFQFSLDYLDGYLNTKGVTEENLQARLRGLFLMSYSNANRSLLLNTGNKSEIAVGYCTLYGDSCGGISLIGDLFKLDVYNLARYVNKKEGREVIFSNILLKEPSAELRADQKDSDSLPTYEVLDGILNRYLLENEPLELLYKSFGKEVVVRVLDLYSGSEYKRRKGPMIVKVSKKAFGSDIFLPISRVALIEDE</sequence>
<organism evidence="8 9">
    <name type="scientific">Borrelia recurrentis (strain A1)</name>
    <dbReference type="NCBI Taxonomy" id="412418"/>
    <lineage>
        <taxon>Bacteria</taxon>
        <taxon>Pseudomonadati</taxon>
        <taxon>Spirochaetota</taxon>
        <taxon>Spirochaetia</taxon>
        <taxon>Spirochaetales</taxon>
        <taxon>Borreliaceae</taxon>
        <taxon>Borrelia</taxon>
    </lineage>
</organism>
<dbReference type="PIRSF" id="PIRSF006630">
    <property type="entry name" value="NADS_GAT"/>
    <property type="match status" value="1"/>
</dbReference>
<keyword evidence="9" id="KW-1185">Reference proteome</keyword>
<keyword evidence="4 5" id="KW-0520">NAD</keyword>
<dbReference type="Proteomes" id="UP000000612">
    <property type="component" value="Chromosome"/>
</dbReference>
<keyword evidence="3 5" id="KW-0067">ATP-binding</keyword>
<evidence type="ECO:0000313" key="8">
    <source>
        <dbReference type="EMBL" id="ACH94757.1"/>
    </source>
</evidence>
<dbReference type="Gene3D" id="3.60.110.10">
    <property type="entry name" value="Carbon-nitrogen hydrolase"/>
    <property type="match status" value="2"/>
</dbReference>
<dbReference type="EC" id="6.3.5.1" evidence="5"/>